<feature type="compositionally biased region" description="Acidic residues" evidence="2">
    <location>
        <begin position="219"/>
        <end position="236"/>
    </location>
</feature>
<evidence type="ECO:0000256" key="1">
    <source>
        <dbReference type="SAM" id="Coils"/>
    </source>
</evidence>
<evidence type="ECO:0000256" key="2">
    <source>
        <dbReference type="SAM" id="MobiDB-lite"/>
    </source>
</evidence>
<dbReference type="EMBL" id="MN741005">
    <property type="protein sequence ID" value="QHU22323.1"/>
    <property type="molecule type" value="Genomic_DNA"/>
</dbReference>
<dbReference type="AlphaFoldDB" id="A0A6C0KYJ1"/>
<proteinExistence type="predicted"/>
<feature type="coiled-coil region" evidence="1">
    <location>
        <begin position="62"/>
        <end position="96"/>
    </location>
</feature>
<name>A0A6C0KYJ1_9ZZZZ</name>
<organism evidence="3">
    <name type="scientific">viral metagenome</name>
    <dbReference type="NCBI Taxonomy" id="1070528"/>
    <lineage>
        <taxon>unclassified sequences</taxon>
        <taxon>metagenomes</taxon>
        <taxon>organismal metagenomes</taxon>
    </lineage>
</organism>
<reference evidence="3" key="1">
    <citation type="journal article" date="2020" name="Nature">
        <title>Giant virus diversity and host interactions through global metagenomics.</title>
        <authorList>
            <person name="Schulz F."/>
            <person name="Roux S."/>
            <person name="Paez-Espino D."/>
            <person name="Jungbluth S."/>
            <person name="Walsh D.A."/>
            <person name="Denef V.J."/>
            <person name="McMahon K.D."/>
            <person name="Konstantinidis K.T."/>
            <person name="Eloe-Fadrosh E.A."/>
            <person name="Kyrpides N.C."/>
            <person name="Woyke T."/>
        </authorList>
    </citation>
    <scope>NUCLEOTIDE SEQUENCE</scope>
    <source>
        <strain evidence="3">GVMAG-S-ERX555907-102</strain>
    </source>
</reference>
<feature type="region of interest" description="Disordered" evidence="2">
    <location>
        <begin position="1"/>
        <end position="48"/>
    </location>
</feature>
<feature type="region of interest" description="Disordered" evidence="2">
    <location>
        <begin position="212"/>
        <end position="288"/>
    </location>
</feature>
<sequence>MSGARALASARRRRAEPQNNVAPSSSSSTRIANNTTTLQQDREQEKPKMSPAMMLLSHNKIIENLQTIIGNLNSKVEEQEQKLNKFMKEKSQTSQMDNTNIEYYKKRIATIDDSLDEIKQHTLKVQTFSMDTNLQMVEVKKKLNKYEKKEQDNEAKQREKIIEHINKVSIILTRINYEISQGKDAQNIQNNTLVDILQGMSNNVTGETVVESIKKADGPEVENDDGSDGSEDEDVEGPLVENADGGDGGEDEVENNQGGDGGEDNGIEEPEIESDDEGEDSKKKNFKD</sequence>
<feature type="compositionally biased region" description="Acidic residues" evidence="2">
    <location>
        <begin position="261"/>
        <end position="279"/>
    </location>
</feature>
<evidence type="ECO:0000313" key="3">
    <source>
        <dbReference type="EMBL" id="QHU22323.1"/>
    </source>
</evidence>
<feature type="compositionally biased region" description="Polar residues" evidence="2">
    <location>
        <begin position="17"/>
        <end position="39"/>
    </location>
</feature>
<keyword evidence="1" id="KW-0175">Coiled coil</keyword>
<accession>A0A6C0KYJ1</accession>
<protein>
    <submittedName>
        <fullName evidence="3">Uncharacterized protein</fullName>
    </submittedName>
</protein>